<organism evidence="2 3">
    <name type="scientific">Gracilibacillus halotolerans</name>
    <dbReference type="NCBI Taxonomy" id="74386"/>
    <lineage>
        <taxon>Bacteria</taxon>
        <taxon>Bacillati</taxon>
        <taxon>Bacillota</taxon>
        <taxon>Bacilli</taxon>
        <taxon>Bacillales</taxon>
        <taxon>Bacillaceae</taxon>
        <taxon>Gracilibacillus</taxon>
    </lineage>
</organism>
<accession>A0A841RGQ5</accession>
<keyword evidence="1" id="KW-0472">Membrane</keyword>
<proteinExistence type="predicted"/>
<comment type="caution">
    <text evidence="2">The sequence shown here is derived from an EMBL/GenBank/DDBJ whole genome shotgun (WGS) entry which is preliminary data.</text>
</comment>
<evidence type="ECO:0000313" key="2">
    <source>
        <dbReference type="EMBL" id="MBB6513320.1"/>
    </source>
</evidence>
<reference evidence="2 3" key="1">
    <citation type="submission" date="2020-08" db="EMBL/GenBank/DDBJ databases">
        <title>Genomic Encyclopedia of Type Strains, Phase IV (KMG-IV): sequencing the most valuable type-strain genomes for metagenomic binning, comparative biology and taxonomic classification.</title>
        <authorList>
            <person name="Goeker M."/>
        </authorList>
    </citation>
    <scope>NUCLEOTIDE SEQUENCE [LARGE SCALE GENOMIC DNA]</scope>
    <source>
        <strain evidence="2 3">DSM 11805</strain>
    </source>
</reference>
<feature type="transmembrane region" description="Helical" evidence="1">
    <location>
        <begin position="71"/>
        <end position="89"/>
    </location>
</feature>
<feature type="transmembrane region" description="Helical" evidence="1">
    <location>
        <begin position="101"/>
        <end position="125"/>
    </location>
</feature>
<evidence type="ECO:0000313" key="3">
    <source>
        <dbReference type="Proteomes" id="UP000572212"/>
    </source>
</evidence>
<dbReference type="Proteomes" id="UP000572212">
    <property type="component" value="Unassembled WGS sequence"/>
</dbReference>
<dbReference type="EMBL" id="JACHON010000010">
    <property type="protein sequence ID" value="MBB6513320.1"/>
    <property type="molecule type" value="Genomic_DNA"/>
</dbReference>
<dbReference type="RefSeq" id="WP_184248281.1">
    <property type="nucleotide sequence ID" value="NZ_BAAACU010000042.1"/>
</dbReference>
<evidence type="ECO:0000256" key="1">
    <source>
        <dbReference type="SAM" id="Phobius"/>
    </source>
</evidence>
<dbReference type="AlphaFoldDB" id="A0A841RGQ5"/>
<keyword evidence="1" id="KW-1133">Transmembrane helix</keyword>
<feature type="transmembrane region" description="Helical" evidence="1">
    <location>
        <begin position="39"/>
        <end position="59"/>
    </location>
</feature>
<keyword evidence="3" id="KW-1185">Reference proteome</keyword>
<sequence length="128" mass="14168">MSNYSTLLLRFAAFFGLLGAILGAHMAGTGSYAFRPVHAHVLVVGWLSLYAWAVYYKVFQTKKSTLATVQVWSAVIGTVGLTLGMWLYMVRPIELPTGATLPLYIGGGVTLLISYIVFFFMTMLYKEK</sequence>
<keyword evidence="1" id="KW-0812">Transmembrane</keyword>
<name>A0A841RGQ5_9BACI</name>
<protein>
    <submittedName>
        <fullName evidence="2">Uncharacterized protein</fullName>
    </submittedName>
</protein>
<gene>
    <name evidence="2" type="ORF">GGQ92_002127</name>
</gene>